<protein>
    <submittedName>
        <fullName evidence="5">Cyanobacterial porin</fullName>
    </submittedName>
</protein>
<name>K9XUU1_STAC7</name>
<sequence length="524" mass="57999">MYNQFRLLKPSCFLIWVTVGLCSTQVVAEPIPSSEHSLSQLTNVSQLRDVSPTDWAYQALQTLVERYGCIVGYPNQTFGGQQAISRYEFAAGLNACLNSIERLIQQNTTIAQEDLETLKRLNEEFAKELNTLGTRVDNLAEKITFLEDHQFSTTTKFFGEAIATVSQVFGEERADDGTENDTQATLNYRSRLVFDTSFSGEDRLRVRLQAANYEFARAGSNLTDFNFSAATDNDVFINKLQYLFPLGDNATVWFSPVNITLDDLADPLAPFTNSFTTGSISFFGAIAPIYLLSDNSGPGFGASYNFTDALNLSVYYSAGNGNSPNSGEGLFNGQYVTGAQLNYSPTPETGIGLAYLHGYFPQNFTEDFSVLGFTGTANSDAPFGDNATATDNLALLWTWRINQKISLEGWGMYTKAYGEGGNRDGDTADIWNWKVSLAFPDLFKENNLGVITVGSPPTAYNIENENNLANVPVETEDTPWLVELFYVHKLNENISITPGAFVIINPENERDPLWVGTIRTSFEF</sequence>
<dbReference type="Pfam" id="PF04966">
    <property type="entry name" value="OprB"/>
    <property type="match status" value="1"/>
</dbReference>
<evidence type="ECO:0000313" key="6">
    <source>
        <dbReference type="Proteomes" id="UP000010473"/>
    </source>
</evidence>
<reference evidence="6" key="1">
    <citation type="journal article" date="2013" name="Proc. Natl. Acad. Sci. U.S.A.">
        <title>Improving the coverage of the cyanobacterial phylum using diversity-driven genome sequencing.</title>
        <authorList>
            <person name="Shih P.M."/>
            <person name="Wu D."/>
            <person name="Latifi A."/>
            <person name="Axen S.D."/>
            <person name="Fewer D.P."/>
            <person name="Talla E."/>
            <person name="Calteau A."/>
            <person name="Cai F."/>
            <person name="Tandeau de Marsac N."/>
            <person name="Rippka R."/>
            <person name="Herdman M."/>
            <person name="Sivonen K."/>
            <person name="Coursin T."/>
            <person name="Laurent T."/>
            <person name="Goodwin L."/>
            <person name="Nolan M."/>
            <person name="Davenport K.W."/>
            <person name="Han C.S."/>
            <person name="Rubin E.M."/>
            <person name="Eisen J.A."/>
            <person name="Woyke T."/>
            <person name="Gugger M."/>
            <person name="Kerfeld C.A."/>
        </authorList>
    </citation>
    <scope>NUCLEOTIDE SEQUENCE [LARGE SCALE GENOMIC DNA]</scope>
    <source>
        <strain evidence="6">ATCC 29371 / PCC 7437</strain>
    </source>
</reference>
<dbReference type="InterPro" id="IPR001119">
    <property type="entry name" value="SLH_dom"/>
</dbReference>
<evidence type="ECO:0000256" key="1">
    <source>
        <dbReference type="ARBA" id="ARBA00008769"/>
    </source>
</evidence>
<dbReference type="SUPFAM" id="SSF56935">
    <property type="entry name" value="Porins"/>
    <property type="match status" value="1"/>
</dbReference>
<dbReference type="PROSITE" id="PS51272">
    <property type="entry name" value="SLH"/>
    <property type="match status" value="1"/>
</dbReference>
<dbReference type="eggNOG" id="COG3659">
    <property type="taxonomic scope" value="Bacteria"/>
</dbReference>
<evidence type="ECO:0000313" key="5">
    <source>
        <dbReference type="EMBL" id="AFZ35846.1"/>
    </source>
</evidence>
<proteinExistence type="inferred from homology"/>
<keyword evidence="3" id="KW-0175">Coiled coil</keyword>
<dbReference type="KEGG" id="scs:Sta7437_2304"/>
<dbReference type="AlphaFoldDB" id="K9XUU1"/>
<keyword evidence="6" id="KW-1185">Reference proteome</keyword>
<dbReference type="Proteomes" id="UP000010473">
    <property type="component" value="Chromosome"/>
</dbReference>
<dbReference type="NCBIfam" id="NF033921">
    <property type="entry name" value="por_somb"/>
    <property type="match status" value="1"/>
</dbReference>
<dbReference type="STRING" id="111780.Sta7437_2304"/>
<dbReference type="HOGENOM" id="CLU_018575_1_0_3"/>
<comment type="similarity">
    <text evidence="1 2">Belongs to the OprB family.</text>
</comment>
<dbReference type="EMBL" id="CP003653">
    <property type="protein sequence ID" value="AFZ35846.1"/>
    <property type="molecule type" value="Genomic_DNA"/>
</dbReference>
<accession>K9XUU1</accession>
<dbReference type="PATRIC" id="fig|111780.3.peg.2400"/>
<gene>
    <name evidence="5" type="ordered locus">Sta7437_2304</name>
</gene>
<evidence type="ECO:0000256" key="3">
    <source>
        <dbReference type="SAM" id="Coils"/>
    </source>
</evidence>
<dbReference type="RefSeq" id="WP_015193514.1">
    <property type="nucleotide sequence ID" value="NC_019748.1"/>
</dbReference>
<evidence type="ECO:0000256" key="2">
    <source>
        <dbReference type="RuleBase" id="RU363072"/>
    </source>
</evidence>
<dbReference type="InterPro" id="IPR038673">
    <property type="entry name" value="OprB_sf"/>
</dbReference>
<dbReference type="PANTHER" id="PTHR43308:SF1">
    <property type="entry name" value="OUTER MEMBRANE PROTEIN ALPHA"/>
    <property type="match status" value="1"/>
</dbReference>
<dbReference type="Gene3D" id="2.40.160.180">
    <property type="entry name" value="Carbohydrate-selective porin OprB"/>
    <property type="match status" value="1"/>
</dbReference>
<feature type="chain" id="PRO_5003938548" evidence="2">
    <location>
        <begin position="29"/>
        <end position="524"/>
    </location>
</feature>
<feature type="coiled-coil region" evidence="3">
    <location>
        <begin position="115"/>
        <end position="142"/>
    </location>
</feature>
<dbReference type="OrthoDB" id="541604at2"/>
<dbReference type="InterPro" id="IPR047684">
    <property type="entry name" value="Por_som-like"/>
</dbReference>
<dbReference type="PANTHER" id="PTHR43308">
    <property type="entry name" value="OUTER MEMBRANE PROTEIN ALPHA-RELATED"/>
    <property type="match status" value="1"/>
</dbReference>
<feature type="signal peptide" evidence="2">
    <location>
        <begin position="1"/>
        <end position="28"/>
    </location>
</feature>
<dbReference type="Pfam" id="PF00395">
    <property type="entry name" value="SLH"/>
    <property type="match status" value="1"/>
</dbReference>
<dbReference type="InterPro" id="IPR051465">
    <property type="entry name" value="Cell_Envelope_Struct_Comp"/>
</dbReference>
<dbReference type="GO" id="GO:0015288">
    <property type="term" value="F:porin activity"/>
    <property type="evidence" value="ECO:0007669"/>
    <property type="project" value="InterPro"/>
</dbReference>
<keyword evidence="2" id="KW-0732">Signal</keyword>
<dbReference type="GO" id="GO:0016020">
    <property type="term" value="C:membrane"/>
    <property type="evidence" value="ECO:0007669"/>
    <property type="project" value="InterPro"/>
</dbReference>
<feature type="domain" description="SLH" evidence="4">
    <location>
        <begin position="43"/>
        <end position="107"/>
    </location>
</feature>
<organism evidence="5 6">
    <name type="scientific">Stanieria cyanosphaera (strain ATCC 29371 / PCC 7437)</name>
    <dbReference type="NCBI Taxonomy" id="111780"/>
    <lineage>
        <taxon>Bacteria</taxon>
        <taxon>Bacillati</taxon>
        <taxon>Cyanobacteriota</taxon>
        <taxon>Cyanophyceae</taxon>
        <taxon>Pleurocapsales</taxon>
        <taxon>Dermocarpellaceae</taxon>
        <taxon>Stanieria</taxon>
    </lineage>
</organism>
<evidence type="ECO:0000259" key="4">
    <source>
        <dbReference type="PROSITE" id="PS51272"/>
    </source>
</evidence>
<dbReference type="GO" id="GO:0008643">
    <property type="term" value="P:carbohydrate transport"/>
    <property type="evidence" value="ECO:0007669"/>
    <property type="project" value="InterPro"/>
</dbReference>
<dbReference type="InterPro" id="IPR007049">
    <property type="entry name" value="Carb-sel_porin_OprB"/>
</dbReference>